<keyword evidence="4" id="KW-1185">Reference proteome</keyword>
<name>A0A0M9VSW1_ESCWE</name>
<dbReference type="Gene3D" id="1.20.5.170">
    <property type="match status" value="1"/>
</dbReference>
<dbReference type="GO" id="GO:1902404">
    <property type="term" value="P:mitotic actomyosin contractile ring contraction"/>
    <property type="evidence" value="ECO:0007669"/>
    <property type="project" value="EnsemblFungi"/>
</dbReference>
<protein>
    <submittedName>
        <fullName evidence="3">Tropomyosin-2</fullName>
    </submittedName>
</protein>
<dbReference type="GO" id="GO:0005884">
    <property type="term" value="C:actin filament"/>
    <property type="evidence" value="ECO:0007669"/>
    <property type="project" value="EnsemblFungi"/>
</dbReference>
<dbReference type="GO" id="GO:0070648">
    <property type="term" value="C:formin-nucleated actin cable"/>
    <property type="evidence" value="ECO:0007669"/>
    <property type="project" value="EnsemblFungi"/>
</dbReference>
<dbReference type="OrthoDB" id="128924at2759"/>
<accession>A0A0M9VSW1</accession>
<dbReference type="GO" id="GO:1990819">
    <property type="term" value="C:mating projection actin fusion focus"/>
    <property type="evidence" value="ECO:0007669"/>
    <property type="project" value="EnsemblFungi"/>
</dbReference>
<proteinExistence type="predicted"/>
<dbReference type="GO" id="GO:0003786">
    <property type="term" value="F:actin lateral binding"/>
    <property type="evidence" value="ECO:0007669"/>
    <property type="project" value="EnsemblFungi"/>
</dbReference>
<evidence type="ECO:0000313" key="4">
    <source>
        <dbReference type="Proteomes" id="UP000053831"/>
    </source>
</evidence>
<dbReference type="EMBL" id="LGSR01000022">
    <property type="protein sequence ID" value="KOS18005.1"/>
    <property type="molecule type" value="Genomic_DNA"/>
</dbReference>
<dbReference type="SUPFAM" id="SSF57997">
    <property type="entry name" value="Tropomyosin"/>
    <property type="match status" value="1"/>
</dbReference>
<keyword evidence="1 2" id="KW-0175">Coiled coil</keyword>
<sequence length="161" mass="19104">MERIKERMAALRLETDEAMAKAEEYHAKVKLLEQENLTKEQEITSLQHKNSLLESHIEKQEESIKNFKKVADDSQQHGTHNETLQRRIQLLEDEAEEADKNLRECNEKLRQTDVKAGHYERKVQALEAEREQQDKKYEELDVKYKQLQKDVEELQTEIGNM</sequence>
<evidence type="ECO:0000256" key="2">
    <source>
        <dbReference type="SAM" id="Coils"/>
    </source>
</evidence>
<dbReference type="AlphaFoldDB" id="A0A0M9VSW1"/>
<dbReference type="GO" id="GO:0110085">
    <property type="term" value="C:mitotic actomyosin contractile ring"/>
    <property type="evidence" value="ECO:0007669"/>
    <property type="project" value="EnsemblFungi"/>
</dbReference>
<dbReference type="Gene3D" id="1.20.5.340">
    <property type="match status" value="1"/>
</dbReference>
<feature type="coiled-coil region" evidence="2">
    <location>
        <begin position="1"/>
        <end position="157"/>
    </location>
</feature>
<comment type="caution">
    <text evidence="3">The sequence shown here is derived from an EMBL/GenBank/DDBJ whole genome shotgun (WGS) entry which is preliminary data.</text>
</comment>
<organism evidence="3 4">
    <name type="scientific">Escovopsis weberi</name>
    <dbReference type="NCBI Taxonomy" id="150374"/>
    <lineage>
        <taxon>Eukaryota</taxon>
        <taxon>Fungi</taxon>
        <taxon>Dikarya</taxon>
        <taxon>Ascomycota</taxon>
        <taxon>Pezizomycotina</taxon>
        <taxon>Sordariomycetes</taxon>
        <taxon>Hypocreomycetidae</taxon>
        <taxon>Hypocreales</taxon>
        <taxon>Hypocreaceae</taxon>
        <taxon>Escovopsis</taxon>
    </lineage>
</organism>
<reference evidence="3 4" key="1">
    <citation type="submission" date="2015-07" db="EMBL/GenBank/DDBJ databases">
        <title>The genome of the fungus Escovopsis weberi, a specialized disease agent of ant agriculture.</title>
        <authorList>
            <person name="de Man T.J."/>
            <person name="Stajich J.E."/>
            <person name="Kubicek C.P."/>
            <person name="Chenthamara K."/>
            <person name="Atanasova L."/>
            <person name="Druzhinina I.S."/>
            <person name="Birnbaum S."/>
            <person name="Barribeau S.M."/>
            <person name="Teiling C."/>
            <person name="Suen G."/>
            <person name="Currie C."/>
            <person name="Gerardo N.M."/>
        </authorList>
    </citation>
    <scope>NUCLEOTIDE SEQUENCE [LARGE SCALE GENOMIC DNA]</scope>
</reference>
<dbReference type="InterPro" id="IPR000533">
    <property type="entry name" value="Tropomyosin"/>
</dbReference>
<dbReference type="Pfam" id="PF00261">
    <property type="entry name" value="Tropomyosin"/>
    <property type="match status" value="1"/>
</dbReference>
<evidence type="ECO:0000256" key="1">
    <source>
        <dbReference type="ARBA" id="ARBA00023054"/>
    </source>
</evidence>
<evidence type="ECO:0000313" key="3">
    <source>
        <dbReference type="EMBL" id="KOS18005.1"/>
    </source>
</evidence>
<dbReference type="GO" id="GO:0044396">
    <property type="term" value="P:actin cortical patch organization"/>
    <property type="evidence" value="ECO:0007669"/>
    <property type="project" value="EnsemblFungi"/>
</dbReference>
<dbReference type="Proteomes" id="UP000053831">
    <property type="component" value="Unassembled WGS sequence"/>
</dbReference>
<gene>
    <name evidence="3" type="ORF">ESCO_002546</name>
</gene>
<dbReference type="GO" id="GO:0030479">
    <property type="term" value="C:actin cortical patch"/>
    <property type="evidence" value="ECO:0007669"/>
    <property type="project" value="EnsemblFungi"/>
</dbReference>
<dbReference type="FunFam" id="1.20.5.340:FF:000001">
    <property type="entry name" value="Tropomyosin alpha-1 chain isoform 2"/>
    <property type="match status" value="1"/>
</dbReference>
<dbReference type="STRING" id="150374.A0A0M9VSW1"/>
<dbReference type="GO" id="GO:0032220">
    <property type="term" value="P:plasma membrane fusion involved in cytogamy"/>
    <property type="evidence" value="ECO:0007669"/>
    <property type="project" value="EnsemblFungi"/>
</dbReference>